<name>A0A811JRU8_9BILA</name>
<proteinExistence type="predicted"/>
<organism evidence="2 3">
    <name type="scientific">Bursaphelenchus okinawaensis</name>
    <dbReference type="NCBI Taxonomy" id="465554"/>
    <lineage>
        <taxon>Eukaryota</taxon>
        <taxon>Metazoa</taxon>
        <taxon>Ecdysozoa</taxon>
        <taxon>Nematoda</taxon>
        <taxon>Chromadorea</taxon>
        <taxon>Rhabditida</taxon>
        <taxon>Tylenchina</taxon>
        <taxon>Tylenchomorpha</taxon>
        <taxon>Aphelenchoidea</taxon>
        <taxon>Aphelenchoididae</taxon>
        <taxon>Bursaphelenchus</taxon>
    </lineage>
</organism>
<evidence type="ECO:0008006" key="4">
    <source>
        <dbReference type="Google" id="ProtNLM"/>
    </source>
</evidence>
<keyword evidence="1" id="KW-1133">Transmembrane helix</keyword>
<gene>
    <name evidence="2" type="ORF">BOKJ2_LOCUS680</name>
</gene>
<evidence type="ECO:0000313" key="3">
    <source>
        <dbReference type="Proteomes" id="UP000614601"/>
    </source>
</evidence>
<dbReference type="Proteomes" id="UP000614601">
    <property type="component" value="Unassembled WGS sequence"/>
</dbReference>
<protein>
    <recommendedName>
        <fullName evidence="4">G_PROTEIN_RECEP_F1_2 domain-containing protein</fullName>
    </recommendedName>
</protein>
<feature type="transmembrane region" description="Helical" evidence="1">
    <location>
        <begin position="101"/>
        <end position="121"/>
    </location>
</feature>
<comment type="caution">
    <text evidence="2">The sequence shown here is derived from an EMBL/GenBank/DDBJ whole genome shotgun (WGS) entry which is preliminary data.</text>
</comment>
<keyword evidence="1" id="KW-0472">Membrane</keyword>
<evidence type="ECO:0000313" key="2">
    <source>
        <dbReference type="EMBL" id="CAD5205996.1"/>
    </source>
</evidence>
<evidence type="ECO:0000256" key="1">
    <source>
        <dbReference type="SAM" id="Phobius"/>
    </source>
</evidence>
<dbReference type="AlphaFoldDB" id="A0A811JRU8"/>
<dbReference type="Proteomes" id="UP000783686">
    <property type="component" value="Unassembled WGS sequence"/>
</dbReference>
<accession>A0A811JRU8</accession>
<keyword evidence="3" id="KW-1185">Reference proteome</keyword>
<reference evidence="2" key="1">
    <citation type="submission" date="2020-09" db="EMBL/GenBank/DDBJ databases">
        <authorList>
            <person name="Kikuchi T."/>
        </authorList>
    </citation>
    <scope>NUCLEOTIDE SEQUENCE</scope>
    <source>
        <strain evidence="2">SH1</strain>
    </source>
</reference>
<feature type="transmembrane region" description="Helical" evidence="1">
    <location>
        <begin position="35"/>
        <end position="54"/>
    </location>
</feature>
<dbReference type="EMBL" id="CAJFDH010000001">
    <property type="protein sequence ID" value="CAD5205996.1"/>
    <property type="molecule type" value="Genomic_DNA"/>
</dbReference>
<dbReference type="EMBL" id="CAJFCW020000001">
    <property type="protein sequence ID" value="CAG9080091.1"/>
    <property type="molecule type" value="Genomic_DNA"/>
</dbReference>
<keyword evidence="1" id="KW-0812">Transmembrane</keyword>
<sequence length="156" mass="18004">MFYHGTVLELCILPADFYYRYAVVVRNRTVTSLRLYIIISIMVTLTFILTFPLYSMVTYYGPSYETKIDKNATETLYQIPRFRKDIGMFSYNPRGKFFTKLHSGILTLASVFGCSFALLIYHRISSVLKKHAETNPNGGVVQVERQINKIILLQVP</sequence>
<dbReference type="OrthoDB" id="5818102at2759"/>